<protein>
    <submittedName>
        <fullName evidence="1">Pilus assembly protein</fullName>
    </submittedName>
</protein>
<sequence length="113" mass="12828">MTRENQYQDEDSGVLLYHNPETRETEILIDEHRRNQSTVQTSVMRLLGEHARSSTRFVSRSVLQNCRQAQVRQAASGEPGLSLKDLADVSQRQAEVLGYFQTARQIGSSDIHV</sequence>
<comment type="caution">
    <text evidence="1">The sequence shown here is derived from an EMBL/GenBank/DDBJ whole genome shotgun (WGS) entry which is preliminary data.</text>
</comment>
<dbReference type="EMBL" id="AAKVUB010000116">
    <property type="protein sequence ID" value="ECW2471815.1"/>
    <property type="molecule type" value="Genomic_DNA"/>
</dbReference>
<accession>A0A6H2Y2X4</accession>
<dbReference type="Proteomes" id="UP000839733">
    <property type="component" value="Unassembled WGS sequence"/>
</dbReference>
<dbReference type="AlphaFoldDB" id="A0A6H2Y2X4"/>
<name>A0A6H2Y2X4_SALEB</name>
<organism evidence="1">
    <name type="scientific">Salmonella enterica subsp. enterica serovar Java</name>
    <dbReference type="NCBI Taxonomy" id="224729"/>
    <lineage>
        <taxon>Bacteria</taxon>
        <taxon>Pseudomonadati</taxon>
        <taxon>Pseudomonadota</taxon>
        <taxon>Gammaproteobacteria</taxon>
        <taxon>Enterobacterales</taxon>
        <taxon>Enterobacteriaceae</taxon>
        <taxon>Salmonella</taxon>
    </lineage>
</organism>
<gene>
    <name evidence="1" type="ORF">EZX71_28640</name>
</gene>
<feature type="non-terminal residue" evidence="1">
    <location>
        <position position="113"/>
    </location>
</feature>
<reference evidence="1" key="1">
    <citation type="submission" date="2019-02" db="EMBL/GenBank/DDBJ databases">
        <authorList>
            <person name="Ashton P.M."/>
            <person name="Dallman T."/>
            <person name="Nair S."/>
            <person name="De Pinna E."/>
            <person name="Peters T."/>
            <person name="Grant K."/>
        </authorList>
    </citation>
    <scope>NUCLEOTIDE SEQUENCE [LARGE SCALE GENOMIC DNA]</scope>
    <source>
        <strain evidence="1">367309</strain>
    </source>
</reference>
<proteinExistence type="predicted"/>
<evidence type="ECO:0000313" key="1">
    <source>
        <dbReference type="EMBL" id="ECW2471815.1"/>
    </source>
</evidence>